<dbReference type="PROSITE" id="PS51464">
    <property type="entry name" value="SIS"/>
    <property type="match status" value="1"/>
</dbReference>
<dbReference type="InterPro" id="IPR050099">
    <property type="entry name" value="SIS_GmhA/DiaA_subfam"/>
</dbReference>
<dbReference type="AlphaFoldDB" id="A0A381NP43"/>
<name>A0A381NP43_9ZZZZ</name>
<dbReference type="Gene3D" id="3.40.50.10490">
    <property type="entry name" value="Glucose-6-phosphate isomerase like protein, domain 1"/>
    <property type="match status" value="1"/>
</dbReference>
<protein>
    <recommendedName>
        <fullName evidence="1">SIS domain-containing protein</fullName>
    </recommendedName>
</protein>
<proteinExistence type="predicted"/>
<dbReference type="InterPro" id="IPR035461">
    <property type="entry name" value="GmhA/DiaA"/>
</dbReference>
<reference evidence="2" key="1">
    <citation type="submission" date="2018-05" db="EMBL/GenBank/DDBJ databases">
        <authorList>
            <person name="Lanie J.A."/>
            <person name="Ng W.-L."/>
            <person name="Kazmierczak K.M."/>
            <person name="Andrzejewski T.M."/>
            <person name="Davidsen T.M."/>
            <person name="Wayne K.J."/>
            <person name="Tettelin H."/>
            <person name="Glass J.I."/>
            <person name="Rusch D."/>
            <person name="Podicherti R."/>
            <person name="Tsui H.-C.T."/>
            <person name="Winkler M.E."/>
        </authorList>
    </citation>
    <scope>NUCLEOTIDE SEQUENCE</scope>
</reference>
<sequence length="223" mass="24136">MNEGKHTEYEKLLYPFLHEDGAVNTEQVLAEIQKSTLNKCQEIITLRKKTLEQFGEKLIDTGIAMAETFSKGATLYAFGNGGSSTDAQNVVVDFIHPPYPQWIPLPAISLTSDIAVITAVGNDVGFENIFVRPLIALGRKGDIALGLSTSGNSPNMVAAMNQAKKQEMLTVAIAGYDGGELASSEAVDYCLISSSDYVPRIQEAQATLYHALLEIIQVVIRDG</sequence>
<evidence type="ECO:0000313" key="2">
    <source>
        <dbReference type="EMBL" id="SUZ55303.1"/>
    </source>
</evidence>
<dbReference type="GO" id="GO:0097367">
    <property type="term" value="F:carbohydrate derivative binding"/>
    <property type="evidence" value="ECO:0007669"/>
    <property type="project" value="InterPro"/>
</dbReference>
<dbReference type="Pfam" id="PF13580">
    <property type="entry name" value="SIS_2"/>
    <property type="match status" value="1"/>
</dbReference>
<dbReference type="InterPro" id="IPR046348">
    <property type="entry name" value="SIS_dom_sf"/>
</dbReference>
<dbReference type="EMBL" id="UINC01000439">
    <property type="protein sequence ID" value="SUZ55303.1"/>
    <property type="molecule type" value="Genomic_DNA"/>
</dbReference>
<feature type="domain" description="SIS" evidence="1">
    <location>
        <begin position="65"/>
        <end position="223"/>
    </location>
</feature>
<dbReference type="InterPro" id="IPR001347">
    <property type="entry name" value="SIS_dom"/>
</dbReference>
<dbReference type="GO" id="GO:1901135">
    <property type="term" value="P:carbohydrate derivative metabolic process"/>
    <property type="evidence" value="ECO:0007669"/>
    <property type="project" value="InterPro"/>
</dbReference>
<dbReference type="PANTHER" id="PTHR30390">
    <property type="entry name" value="SEDOHEPTULOSE 7-PHOSPHATE ISOMERASE / DNAA INITIATOR-ASSOCIATING FACTOR FOR REPLICATION INITIATION"/>
    <property type="match status" value="1"/>
</dbReference>
<evidence type="ECO:0000259" key="1">
    <source>
        <dbReference type="PROSITE" id="PS51464"/>
    </source>
</evidence>
<accession>A0A381NP43</accession>
<gene>
    <name evidence="2" type="ORF">METZ01_LOCUS8157</name>
</gene>
<dbReference type="CDD" id="cd05006">
    <property type="entry name" value="SIS_GmhA"/>
    <property type="match status" value="1"/>
</dbReference>
<organism evidence="2">
    <name type="scientific">marine metagenome</name>
    <dbReference type="NCBI Taxonomy" id="408172"/>
    <lineage>
        <taxon>unclassified sequences</taxon>
        <taxon>metagenomes</taxon>
        <taxon>ecological metagenomes</taxon>
    </lineage>
</organism>
<dbReference type="SUPFAM" id="SSF53697">
    <property type="entry name" value="SIS domain"/>
    <property type="match status" value="1"/>
</dbReference>